<dbReference type="PROSITE" id="PS51996">
    <property type="entry name" value="TR_MART"/>
    <property type="match status" value="1"/>
</dbReference>
<reference evidence="1 2" key="1">
    <citation type="submission" date="2019-03" db="EMBL/GenBank/DDBJ databases">
        <title>Genomic Encyclopedia of Type Strains, Phase IV (KMG-IV): sequencing the most valuable type-strain genomes for metagenomic binning, comparative biology and taxonomic classification.</title>
        <authorList>
            <person name="Goeker M."/>
        </authorList>
    </citation>
    <scope>NUCLEOTIDE SEQUENCE [LARGE SCALE GENOMIC DNA]</scope>
    <source>
        <strain evidence="1 2">DSM 19580</strain>
    </source>
</reference>
<dbReference type="SUPFAM" id="SSF56399">
    <property type="entry name" value="ADP-ribosylation"/>
    <property type="match status" value="1"/>
</dbReference>
<sequence length="277" mass="31875">MFSVNSCHNSITLYTLPGNDLDDLAYPEKQHIRYLNGISKNGNISLPISETEAINEVQDWYGTHFINNVTFLNLSEEIINFNLNSAFAKANFIDWFSFRDFKEDGYIRINNFLRNVSNQDRRTPLDVFQLKLSLMHQMVYQSTTFSNNLTLMRGEIRPSYVKRQWHEGSIFSAKTFMSTSRDEAAARTFCGPKDALKYGQIYVFYTITNNNPYAGANISDILCDGEEEYVFLPNTEFVITSMDYDKHAKVLSVGLSTCQSNSHEFTSRLHELVFSTK</sequence>
<gene>
    <name evidence="1" type="ORF">EDC52_10648</name>
</gene>
<evidence type="ECO:0000313" key="2">
    <source>
        <dbReference type="Proteomes" id="UP000295719"/>
    </source>
</evidence>
<dbReference type="AlphaFoldDB" id="A0A4R3YQN7"/>
<dbReference type="Proteomes" id="UP000295719">
    <property type="component" value="Unassembled WGS sequence"/>
</dbReference>
<proteinExistence type="predicted"/>
<evidence type="ECO:0008006" key="3">
    <source>
        <dbReference type="Google" id="ProtNLM"/>
    </source>
</evidence>
<accession>A0A4R3YQN7</accession>
<organism evidence="1 2">
    <name type="scientific">Biostraticola tofi</name>
    <dbReference type="NCBI Taxonomy" id="466109"/>
    <lineage>
        <taxon>Bacteria</taxon>
        <taxon>Pseudomonadati</taxon>
        <taxon>Pseudomonadota</taxon>
        <taxon>Gammaproteobacteria</taxon>
        <taxon>Enterobacterales</taxon>
        <taxon>Bruguierivoracaceae</taxon>
        <taxon>Biostraticola</taxon>
    </lineage>
</organism>
<keyword evidence="2" id="KW-1185">Reference proteome</keyword>
<dbReference type="Gene3D" id="3.90.176.10">
    <property type="entry name" value="Toxin ADP-ribosyltransferase, Chain A, domain 1"/>
    <property type="match status" value="1"/>
</dbReference>
<dbReference type="EMBL" id="SMCR01000006">
    <property type="protein sequence ID" value="TCV95117.1"/>
    <property type="molecule type" value="Genomic_DNA"/>
</dbReference>
<name>A0A4R3YQN7_9GAMM</name>
<protein>
    <recommendedName>
        <fullName evidence="3">NAD(+)--protein-arginine ADP-ribosyltransferase</fullName>
    </recommendedName>
</protein>
<evidence type="ECO:0000313" key="1">
    <source>
        <dbReference type="EMBL" id="TCV95117.1"/>
    </source>
</evidence>
<comment type="caution">
    <text evidence="1">The sequence shown here is derived from an EMBL/GenBank/DDBJ whole genome shotgun (WGS) entry which is preliminary data.</text>
</comment>